<gene>
    <name evidence="5" type="ORF">B0I71DRAFT_129979</name>
    <name evidence="4" type="ORF">YALI1_E12067g</name>
</gene>
<dbReference type="SUPFAM" id="SSF54565">
    <property type="entry name" value="Ribosomal protein S16"/>
    <property type="match status" value="1"/>
</dbReference>
<dbReference type="VEuPathDB" id="FungiDB:YALI1_E12067g"/>
<dbReference type="Proteomes" id="UP000256601">
    <property type="component" value="Unassembled WGS sequence"/>
</dbReference>
<dbReference type="FunFam" id="3.30.1320.10:FF:000013">
    <property type="entry name" value="Mitochondrial ribosomal protein"/>
    <property type="match status" value="1"/>
</dbReference>
<dbReference type="VEuPathDB" id="FungiDB:YALI0_E09691g"/>
<dbReference type="PANTHER" id="PTHR12919">
    <property type="entry name" value="30S RIBOSOMAL PROTEIN S16"/>
    <property type="match status" value="1"/>
</dbReference>
<dbReference type="HAMAP" id="MF_00385">
    <property type="entry name" value="Ribosomal_bS16"/>
    <property type="match status" value="1"/>
</dbReference>
<dbReference type="GeneID" id="2912563"/>
<dbReference type="Gene3D" id="3.30.1320.10">
    <property type="match status" value="1"/>
</dbReference>
<proteinExistence type="inferred from homology"/>
<dbReference type="GO" id="GO:0032543">
    <property type="term" value="P:mitochondrial translation"/>
    <property type="evidence" value="ECO:0007669"/>
    <property type="project" value="TreeGrafter"/>
</dbReference>
<keyword evidence="2 5" id="KW-0689">Ribosomal protein</keyword>
<keyword evidence="3" id="KW-0687">Ribonucleoprotein</keyword>
<dbReference type="InterPro" id="IPR023803">
    <property type="entry name" value="Ribosomal_bS16_dom_sf"/>
</dbReference>
<dbReference type="EMBL" id="KZ857331">
    <property type="protein sequence ID" value="RDW26966.1"/>
    <property type="molecule type" value="Genomic_DNA"/>
</dbReference>
<dbReference type="NCBIfam" id="TIGR00002">
    <property type="entry name" value="S16"/>
    <property type="match status" value="1"/>
</dbReference>
<dbReference type="EMBL" id="CP017557">
    <property type="protein sequence ID" value="AOW05189.1"/>
    <property type="molecule type" value="Genomic_DNA"/>
</dbReference>
<sequence>MKGGIRIRLARFGRRHSPLYNIVVAKAGQRRDGLPIEVIGTYNPIPAPRSHEELKRGVLPVKDVELDFDRAKYWIGTGAQPSDTATRILMLAGVLPEDWKGVDKKQ</sequence>
<protein>
    <submittedName>
        <fullName evidence="5">Mitochondrial 37S ribosomal protein MRPS16</fullName>
    </submittedName>
</protein>
<dbReference type="OrthoDB" id="407221at2759"/>
<evidence type="ECO:0000256" key="1">
    <source>
        <dbReference type="ARBA" id="ARBA00006668"/>
    </source>
</evidence>
<name>A0A1H6Q3V3_YARLL</name>
<dbReference type="InterPro" id="IPR020592">
    <property type="entry name" value="Ribosomal_bS16_CS"/>
</dbReference>
<dbReference type="InterPro" id="IPR000307">
    <property type="entry name" value="Ribosomal_bS16"/>
</dbReference>
<dbReference type="GO" id="GO:0003735">
    <property type="term" value="F:structural constituent of ribosome"/>
    <property type="evidence" value="ECO:0007669"/>
    <property type="project" value="EnsemblFungi"/>
</dbReference>
<dbReference type="Proteomes" id="UP000182444">
    <property type="component" value="Chromosome 1E"/>
</dbReference>
<organism evidence="4 6">
    <name type="scientific">Yarrowia lipolytica</name>
    <name type="common">Candida lipolytica</name>
    <dbReference type="NCBI Taxonomy" id="4952"/>
    <lineage>
        <taxon>Eukaryota</taxon>
        <taxon>Fungi</taxon>
        <taxon>Dikarya</taxon>
        <taxon>Ascomycota</taxon>
        <taxon>Saccharomycotina</taxon>
        <taxon>Dipodascomycetes</taxon>
        <taxon>Dipodascales</taxon>
        <taxon>Dipodascales incertae sedis</taxon>
        <taxon>Yarrowia</taxon>
    </lineage>
</organism>
<dbReference type="RefSeq" id="XP_503745.1">
    <property type="nucleotide sequence ID" value="XM_503745.1"/>
</dbReference>
<dbReference type="Pfam" id="PF00886">
    <property type="entry name" value="Ribosomal_S16"/>
    <property type="match status" value="1"/>
</dbReference>
<accession>A0A1H6Q3V3</accession>
<evidence type="ECO:0000256" key="3">
    <source>
        <dbReference type="ARBA" id="ARBA00023274"/>
    </source>
</evidence>
<evidence type="ECO:0000313" key="4">
    <source>
        <dbReference type="EMBL" id="AOW05189.1"/>
    </source>
</evidence>
<evidence type="ECO:0000313" key="5">
    <source>
        <dbReference type="EMBL" id="RDW26966.1"/>
    </source>
</evidence>
<dbReference type="PROSITE" id="PS00732">
    <property type="entry name" value="RIBOSOMAL_S16"/>
    <property type="match status" value="1"/>
</dbReference>
<dbReference type="AlphaFoldDB" id="A0A1H6Q3V3"/>
<reference evidence="4 6" key="1">
    <citation type="journal article" date="2016" name="PLoS ONE">
        <title>Sequence Assembly of Yarrowia lipolytica Strain W29/CLIB89 Shows Transposable Element Diversity.</title>
        <authorList>
            <person name="Magnan C."/>
            <person name="Yu J."/>
            <person name="Chang I."/>
            <person name="Jahn E."/>
            <person name="Kanomata Y."/>
            <person name="Wu J."/>
            <person name="Zeller M."/>
            <person name="Oakes M."/>
            <person name="Baldi P."/>
            <person name="Sandmeyer S."/>
        </authorList>
    </citation>
    <scope>NUCLEOTIDE SEQUENCE [LARGE SCALE GENOMIC DNA]</scope>
    <source>
        <strain evidence="4">CLIB89</strain>
        <strain evidence="6">CLIB89(W29)</strain>
    </source>
</reference>
<comment type="similarity">
    <text evidence="1">Belongs to the bacterial ribosomal protein bS16 family.</text>
</comment>
<reference evidence="5 7" key="2">
    <citation type="submission" date="2018-07" db="EMBL/GenBank/DDBJ databases">
        <title>Draft Genome Assemblies for Five Robust Yarrowia lipolytica Strains Exhibiting High Lipid Production and Pentose Sugar Utilization and Sugar Alcohol Secretion from Undetoxified Lignocellulosic Biomass Hydrolysates.</title>
        <authorList>
            <consortium name="DOE Joint Genome Institute"/>
            <person name="Walker C."/>
            <person name="Ryu S."/>
            <person name="Na H."/>
            <person name="Zane M."/>
            <person name="LaButti K."/>
            <person name="Lipzen A."/>
            <person name="Haridas S."/>
            <person name="Barry K."/>
            <person name="Grigoriev I.V."/>
            <person name="Quarterman J."/>
            <person name="Slininger P."/>
            <person name="Dien B."/>
            <person name="Trinh C.T."/>
        </authorList>
    </citation>
    <scope>NUCLEOTIDE SEQUENCE [LARGE SCALE GENOMIC DNA]</scope>
    <source>
        <strain evidence="5 7">YB392</strain>
    </source>
</reference>
<dbReference type="PANTHER" id="PTHR12919:SF20">
    <property type="entry name" value="SMALL RIBOSOMAL SUBUNIT PROTEIN BS16M"/>
    <property type="match status" value="1"/>
</dbReference>
<dbReference type="OMA" id="GFYNPIA"/>
<evidence type="ECO:0000313" key="6">
    <source>
        <dbReference type="Proteomes" id="UP000182444"/>
    </source>
</evidence>
<dbReference type="GO" id="GO:0005763">
    <property type="term" value="C:mitochondrial small ribosomal subunit"/>
    <property type="evidence" value="ECO:0007669"/>
    <property type="project" value="EnsemblFungi"/>
</dbReference>
<dbReference type="KEGG" id="yli:2912563"/>
<evidence type="ECO:0000256" key="2">
    <source>
        <dbReference type="ARBA" id="ARBA00022980"/>
    </source>
</evidence>
<evidence type="ECO:0000313" key="7">
    <source>
        <dbReference type="Proteomes" id="UP000256601"/>
    </source>
</evidence>
<dbReference type="eggNOG" id="KOG3419">
    <property type="taxonomic scope" value="Eukaryota"/>
</dbReference>